<dbReference type="Gramene" id="OGLUM02G00330.1">
    <property type="protein sequence ID" value="OGLUM02G00330.1"/>
    <property type="gene ID" value="OGLUM02G00330"/>
</dbReference>
<comment type="catalytic activity">
    <reaction evidence="21">
        <text>2 reduced [2Fe-2S]-[ferredoxin] + NADP(+) + H(+) = 2 oxidized [2Fe-2S]-[ferredoxin] + NADPH</text>
        <dbReference type="Rhea" id="RHEA:20125"/>
        <dbReference type="Rhea" id="RHEA-COMP:10000"/>
        <dbReference type="Rhea" id="RHEA-COMP:10001"/>
        <dbReference type="ChEBI" id="CHEBI:15378"/>
        <dbReference type="ChEBI" id="CHEBI:33737"/>
        <dbReference type="ChEBI" id="CHEBI:33738"/>
        <dbReference type="ChEBI" id="CHEBI:57783"/>
        <dbReference type="ChEBI" id="CHEBI:58349"/>
        <dbReference type="EC" id="1.18.1.2"/>
    </reaction>
</comment>
<dbReference type="STRING" id="40148.A0A0D9YL13"/>
<dbReference type="FunFam" id="2.40.30.10:FF:000048">
    <property type="entry name" value="Ferredoxin--NADP reductase, chloroplastic"/>
    <property type="match status" value="1"/>
</dbReference>
<dbReference type="CDD" id="cd06208">
    <property type="entry name" value="CYPOR_like_FNR"/>
    <property type="match status" value="1"/>
</dbReference>
<evidence type="ECO:0000256" key="11">
    <source>
        <dbReference type="ARBA" id="ARBA00022630"/>
    </source>
</evidence>
<dbReference type="GO" id="GO:0015979">
    <property type="term" value="P:photosynthesis"/>
    <property type="evidence" value="ECO:0007669"/>
    <property type="project" value="UniProtKB-UniPathway"/>
</dbReference>
<feature type="transmembrane region" description="Helical" evidence="23">
    <location>
        <begin position="505"/>
        <end position="529"/>
    </location>
</feature>
<feature type="transmembrane region" description="Helical" evidence="23">
    <location>
        <begin position="657"/>
        <end position="679"/>
    </location>
</feature>
<feature type="transmembrane region" description="Helical" evidence="23">
    <location>
        <begin position="842"/>
        <end position="865"/>
    </location>
</feature>
<evidence type="ECO:0000313" key="25">
    <source>
        <dbReference type="EnsemblPlants" id="OGLUM02G00330.1"/>
    </source>
</evidence>
<evidence type="ECO:0000256" key="7">
    <source>
        <dbReference type="ARBA" id="ARBA00013223"/>
    </source>
</evidence>
<evidence type="ECO:0000256" key="5">
    <source>
        <dbReference type="ARBA" id="ARBA00007635"/>
    </source>
</evidence>
<keyword evidence="26" id="KW-1185">Reference proteome</keyword>
<keyword evidence="12" id="KW-0934">Plastid</keyword>
<evidence type="ECO:0000256" key="13">
    <source>
        <dbReference type="ARBA" id="ARBA00022692"/>
    </source>
</evidence>
<dbReference type="InterPro" id="IPR001433">
    <property type="entry name" value="OxRdtase_FAD/NAD-bd"/>
</dbReference>
<feature type="binding site" evidence="22">
    <location>
        <position position="173"/>
    </location>
    <ligand>
        <name>NADP(+)</name>
        <dbReference type="ChEBI" id="CHEBI:58349"/>
    </ligand>
</feature>
<keyword evidence="9" id="KW-0150">Chloroplast</keyword>
<reference evidence="25" key="1">
    <citation type="submission" date="2015-04" db="UniProtKB">
        <authorList>
            <consortium name="EnsemblPlants"/>
        </authorList>
    </citation>
    <scope>IDENTIFICATION</scope>
</reference>
<keyword evidence="10" id="KW-0602">Photosynthesis</keyword>
<feature type="binding site" evidence="22">
    <location>
        <position position="229"/>
    </location>
    <ligand>
        <name>NADP(+)</name>
        <dbReference type="ChEBI" id="CHEBI:58349"/>
    </ligand>
</feature>
<feature type="transmembrane region" description="Helical" evidence="23">
    <location>
        <begin position="1054"/>
        <end position="1073"/>
    </location>
</feature>
<evidence type="ECO:0000256" key="8">
    <source>
        <dbReference type="ARBA" id="ARBA00022448"/>
    </source>
</evidence>
<dbReference type="AlphaFoldDB" id="A0A0D9YL13"/>
<keyword evidence="8" id="KW-0813">Transport</keyword>
<dbReference type="PRINTS" id="PR00371">
    <property type="entry name" value="FPNCR"/>
</dbReference>
<evidence type="ECO:0000256" key="4">
    <source>
        <dbReference type="ARBA" id="ARBA00004748"/>
    </source>
</evidence>
<dbReference type="GO" id="GO:0098807">
    <property type="term" value="C:chloroplast thylakoid membrane protein complex"/>
    <property type="evidence" value="ECO:0007669"/>
    <property type="project" value="UniProtKB-ARBA"/>
</dbReference>
<feature type="transmembrane region" description="Helical" evidence="23">
    <location>
        <begin position="220"/>
        <end position="239"/>
    </location>
</feature>
<name>A0A0D9YL13_9ORYZ</name>
<evidence type="ECO:0000256" key="12">
    <source>
        <dbReference type="ARBA" id="ARBA00022640"/>
    </source>
</evidence>
<comment type="cofactor">
    <cofactor evidence="1">
        <name>FAD</name>
        <dbReference type="ChEBI" id="CHEBI:57692"/>
    </cofactor>
</comment>
<feature type="binding site" evidence="22">
    <location>
        <position position="369"/>
    </location>
    <ligand>
        <name>NADP(+)</name>
        <dbReference type="ChEBI" id="CHEBI:58349"/>
    </ligand>
</feature>
<dbReference type="EC" id="1.18.1.2" evidence="7"/>
<sequence length="1093" mass="119530">MAAPNMAAVNTVSSLPCSKAGAAVAGGAPRPSTCSVFYPPRCWSKRSSGNGVRAQASTTETTAAPAAEVTTKVEKVSKKQVDGVVTNKYRPKEPYTGRCLLNTRITGDDAPGETWHMVFSTDGEIPYREGQSIGVIPDGIDKNGKPHKLRLYSIASSAIGDFADSKTVSLCVKRLVYTNDQGEIVKGVCSNFLCDLKPGSDVKITGPVGKEMLMPKDPNATIIMLGTGTGIAPFRSFLWKMFFEEHHDYKFNGLAWLFLGVPTSSTLLYREEFERMKEIAPERFRLDFAVSREQTNAAGEKMYIQTRMAEYKDELWELLKKDNTYVYMCGLKGMEKGIDDIMIDLAAKDGIDWLDYKKQLKKSEQWNVEKCHVKNKDIRKFLDGIYVSDKGTITEDQIGWTNGMLLTQRMNWVEFLKPVVAMLVFDTLFALMTALVKKALADGLNHVVFITLRQFVAAVLLAPIAYFKERNTRPRFTTEIFAYMFMSALLGGLCAQYLFFLGLSYTTATLTATFSNMTPVFTFLIAIPLQLETVDVRSKAGLAKVIGTLMSVGGATLLGLYKGAALTHTTSSVQEHGAKGSTSNSSSISKERWMLGSVLLVLNCISFSLWMLLQGKLTKKYPAVFSSTAFMTSFSSMQAGVVALTTQRRLSVWLIRGNIQIIAVGVGVSGIGYVLMTWCIEKKGPVFTAGFMPLIQIMAALIDLFFLHEQIFLGSAMGAALVIGGLYLLLWGKSKEASATALLAKAAEECRTVMTMLVFDLISAVMTALVKKALEQGLNRLVLITLRQLVATLFLSPIAYFKERNTRPKMTWEIFVYLFFSALLGAGLSQYSFFYGLQYTTATYAITFANLSPVLTFLIAIALGVESLNMKSMAGGAKVLGTLTSMAGVLLLSLYKGVALTNHPSAAAAMDASAGGGHGGSVMVKNNKQWTLGTVMLLGNCLCFSLWLLLQGKLTKKYPAIYSCTAIMFFISTLQGGALTLATERLAASAWTLTNKVEIVTVIYSGVMASGVGYLIMTWCVGKRGPVFTAAFIPVIQIMVAFIDFFFLHEQLHLGSVLGSVLMILGLYLLLWGKKKDAAAASSVVVVLFRQHM</sequence>
<feature type="domain" description="FAD-binding FR-type" evidence="24">
    <location>
        <begin position="92"/>
        <end position="214"/>
    </location>
</feature>
<feature type="transmembrane region" description="Helical" evidence="23">
    <location>
        <begin position="480"/>
        <end position="499"/>
    </location>
</feature>
<feature type="transmembrane region" description="Helical" evidence="23">
    <location>
        <begin position="1028"/>
        <end position="1048"/>
    </location>
</feature>
<evidence type="ECO:0000256" key="10">
    <source>
        <dbReference type="ARBA" id="ARBA00022531"/>
    </source>
</evidence>
<feature type="transmembrane region" description="Helical" evidence="23">
    <location>
        <begin position="712"/>
        <end position="731"/>
    </location>
</feature>
<feature type="transmembrane region" description="Helical" evidence="23">
    <location>
        <begin position="961"/>
        <end position="982"/>
    </location>
</feature>
<dbReference type="InterPro" id="IPR000620">
    <property type="entry name" value="EamA_dom"/>
</dbReference>
<dbReference type="Pfam" id="PF00892">
    <property type="entry name" value="EamA"/>
    <property type="match status" value="4"/>
</dbReference>
<keyword evidence="11" id="KW-0285">Flavoprotein</keyword>
<comment type="similarity">
    <text evidence="5">Belongs to the drug/metabolite transporter (DMT) superfamily. Plant drug/metabolite exporter (P-DME) (TC 2.A.7.4) family.</text>
</comment>
<evidence type="ECO:0000256" key="14">
    <source>
        <dbReference type="ARBA" id="ARBA00022827"/>
    </source>
</evidence>
<evidence type="ECO:0000256" key="15">
    <source>
        <dbReference type="ARBA" id="ARBA00022857"/>
    </source>
</evidence>
<dbReference type="InterPro" id="IPR017927">
    <property type="entry name" value="FAD-bd_FR_type"/>
</dbReference>
<dbReference type="SUPFAM" id="SSF103481">
    <property type="entry name" value="Multidrug resistance efflux transporter EmrE"/>
    <property type="match status" value="4"/>
</dbReference>
<keyword evidence="17" id="KW-0249">Electron transport</keyword>
<evidence type="ECO:0000256" key="21">
    <source>
        <dbReference type="ARBA" id="ARBA00047776"/>
    </source>
</evidence>
<dbReference type="FunFam" id="3.40.50.80:FF:000008">
    <property type="entry name" value="Ferredoxin--NADP reductase, chloroplastic"/>
    <property type="match status" value="1"/>
</dbReference>
<dbReference type="eggNOG" id="KOG1158">
    <property type="taxonomic scope" value="Eukaryota"/>
</dbReference>
<dbReference type="Proteomes" id="UP000026961">
    <property type="component" value="Chromosome 2"/>
</dbReference>
<evidence type="ECO:0000256" key="6">
    <source>
        <dbReference type="ARBA" id="ARBA00008312"/>
    </source>
</evidence>
<dbReference type="GO" id="GO:0022857">
    <property type="term" value="F:transmembrane transporter activity"/>
    <property type="evidence" value="ECO:0007669"/>
    <property type="project" value="InterPro"/>
</dbReference>
<protein>
    <recommendedName>
        <fullName evidence="7">ferredoxin--NADP(+) reductase</fullName>
        <ecNumber evidence="7">1.18.1.2</ecNumber>
    </recommendedName>
</protein>
<accession>A0A0D9YL13</accession>
<dbReference type="InterPro" id="IPR001709">
    <property type="entry name" value="Flavoprot_Pyr_Nucl_cyt_Rdtase"/>
</dbReference>
<proteinExistence type="inferred from homology"/>
<dbReference type="GO" id="GO:0004324">
    <property type="term" value="F:ferredoxin-NADP+ reductase activity"/>
    <property type="evidence" value="ECO:0007669"/>
    <property type="project" value="UniProtKB-EC"/>
</dbReference>
<evidence type="ECO:0000256" key="22">
    <source>
        <dbReference type="PIRSR" id="PIRSR000361-1"/>
    </source>
</evidence>
<evidence type="ECO:0000256" key="2">
    <source>
        <dbReference type="ARBA" id="ARBA00004141"/>
    </source>
</evidence>
<feature type="binding site" evidence="22">
    <location>
        <position position="301"/>
    </location>
    <ligand>
        <name>NADP(+)</name>
        <dbReference type="ChEBI" id="CHEBI:58349"/>
    </ligand>
</feature>
<feature type="transmembrane region" description="Helical" evidence="23">
    <location>
        <begin position="782"/>
        <end position="802"/>
    </location>
</feature>
<keyword evidence="16" id="KW-0809">Transit peptide</keyword>
<evidence type="ECO:0000256" key="19">
    <source>
        <dbReference type="ARBA" id="ARBA00023002"/>
    </source>
</evidence>
<keyword evidence="20 23" id="KW-0472">Membrane</keyword>
<dbReference type="InterPro" id="IPR035442">
    <property type="entry name" value="FNR_plant_Cyanobacteria"/>
</dbReference>
<dbReference type="PIRSF" id="PIRSF000361">
    <property type="entry name" value="Frd-NADP+_RD"/>
    <property type="match status" value="1"/>
</dbReference>
<feature type="transmembrane region" description="Helical" evidence="23">
    <location>
        <begin position="930"/>
        <end position="949"/>
    </location>
</feature>
<feature type="transmembrane region" description="Helical" evidence="23">
    <location>
        <begin position="624"/>
        <end position="645"/>
    </location>
</feature>
<evidence type="ECO:0000256" key="17">
    <source>
        <dbReference type="ARBA" id="ARBA00022982"/>
    </source>
</evidence>
<comment type="similarity">
    <text evidence="6">Belongs to the ferredoxin--NADP reductase type 1 family.</text>
</comment>
<evidence type="ECO:0000256" key="20">
    <source>
        <dbReference type="ARBA" id="ARBA00023136"/>
    </source>
</evidence>
<dbReference type="InterPro" id="IPR017938">
    <property type="entry name" value="Riboflavin_synthase-like_b-brl"/>
</dbReference>
<feature type="binding site" evidence="22">
    <location>
        <begin position="330"/>
        <end position="331"/>
    </location>
    <ligand>
        <name>NADP(+)</name>
        <dbReference type="ChEBI" id="CHEBI:58349"/>
    </ligand>
</feature>
<comment type="subcellular location">
    <subcellularLocation>
        <location evidence="2">Membrane</location>
        <topology evidence="2">Multi-pass membrane protein</topology>
    </subcellularLocation>
    <subcellularLocation>
        <location evidence="3">Plastid</location>
        <location evidence="3">Chloroplast</location>
    </subcellularLocation>
</comment>
<dbReference type="Pfam" id="PF00175">
    <property type="entry name" value="NAD_binding_1"/>
    <property type="match status" value="1"/>
</dbReference>
<feature type="binding site" evidence="22">
    <location>
        <begin position="291"/>
        <end position="292"/>
    </location>
    <ligand>
        <name>NADP(+)</name>
        <dbReference type="ChEBI" id="CHEBI:58349"/>
    </ligand>
</feature>
<feature type="transmembrane region" description="Helical" evidence="23">
    <location>
        <begin position="877"/>
        <end position="895"/>
    </location>
</feature>
<feature type="transmembrane region" description="Helical" evidence="23">
    <location>
        <begin position="752"/>
        <end position="770"/>
    </location>
</feature>
<dbReference type="InterPro" id="IPR037185">
    <property type="entry name" value="EmrE-like"/>
</dbReference>
<feature type="transmembrane region" description="Helical" evidence="23">
    <location>
        <begin position="415"/>
        <end position="435"/>
    </location>
</feature>
<dbReference type="SUPFAM" id="SSF52343">
    <property type="entry name" value="Ferredoxin reductase-like, C-terminal NADP-linked domain"/>
    <property type="match status" value="1"/>
</dbReference>
<keyword evidence="19" id="KW-0560">Oxidoreductase</keyword>
<evidence type="ECO:0000256" key="16">
    <source>
        <dbReference type="ARBA" id="ARBA00022946"/>
    </source>
</evidence>
<evidence type="ECO:0000256" key="1">
    <source>
        <dbReference type="ARBA" id="ARBA00001974"/>
    </source>
</evidence>
<evidence type="ECO:0000256" key="3">
    <source>
        <dbReference type="ARBA" id="ARBA00004229"/>
    </source>
</evidence>
<feature type="transmembrane region" description="Helical" evidence="23">
    <location>
        <begin position="541"/>
        <end position="561"/>
    </location>
</feature>
<evidence type="ECO:0000256" key="18">
    <source>
        <dbReference type="ARBA" id="ARBA00022989"/>
    </source>
</evidence>
<dbReference type="InterPro" id="IPR039261">
    <property type="entry name" value="FNR_nucleotide-bd"/>
</dbReference>
<dbReference type="EnsemblPlants" id="OGLUM02G00330.1">
    <property type="protein sequence ID" value="OGLUM02G00330.1"/>
    <property type="gene ID" value="OGLUM02G00330"/>
</dbReference>
<organism evidence="25">
    <name type="scientific">Oryza glumipatula</name>
    <dbReference type="NCBI Taxonomy" id="40148"/>
    <lineage>
        <taxon>Eukaryota</taxon>
        <taxon>Viridiplantae</taxon>
        <taxon>Streptophyta</taxon>
        <taxon>Embryophyta</taxon>
        <taxon>Tracheophyta</taxon>
        <taxon>Spermatophyta</taxon>
        <taxon>Magnoliopsida</taxon>
        <taxon>Liliopsida</taxon>
        <taxon>Poales</taxon>
        <taxon>Poaceae</taxon>
        <taxon>BOP clade</taxon>
        <taxon>Oryzoideae</taxon>
        <taxon>Oryzeae</taxon>
        <taxon>Oryzinae</taxon>
        <taxon>Oryza</taxon>
    </lineage>
</organism>
<dbReference type="HOGENOM" id="CLU_009818_0_0_1"/>
<dbReference type="PANTHER" id="PTHR31218">
    <property type="entry name" value="WAT1-RELATED PROTEIN"/>
    <property type="match status" value="1"/>
</dbReference>
<reference evidence="25" key="2">
    <citation type="submission" date="2018-05" db="EMBL/GenBank/DDBJ databases">
        <title>OgluRS3 (Oryza glumaepatula Reference Sequence Version 3).</title>
        <authorList>
            <person name="Zhang J."/>
            <person name="Kudrna D."/>
            <person name="Lee S."/>
            <person name="Talag J."/>
            <person name="Welchert J."/>
            <person name="Wing R.A."/>
        </authorList>
    </citation>
    <scope>NUCLEOTIDE SEQUENCE [LARGE SCALE GENOMIC DNA]</scope>
</reference>
<feature type="transmembrane region" description="Helical" evidence="23">
    <location>
        <begin position="814"/>
        <end position="836"/>
    </location>
</feature>
<dbReference type="Gene3D" id="2.40.30.10">
    <property type="entry name" value="Translation factors"/>
    <property type="match status" value="1"/>
</dbReference>
<keyword evidence="14" id="KW-0274">FAD</keyword>
<dbReference type="InterPro" id="IPR015701">
    <property type="entry name" value="FNR"/>
</dbReference>
<dbReference type="Gene3D" id="3.40.50.80">
    <property type="entry name" value="Nucleotide-binding domain of ferredoxin-NADP reductase (FNR) module"/>
    <property type="match status" value="1"/>
</dbReference>
<keyword evidence="18 23" id="KW-1133">Transmembrane helix</keyword>
<dbReference type="SUPFAM" id="SSF63380">
    <property type="entry name" value="Riboflavin synthase domain-like"/>
    <property type="match status" value="1"/>
</dbReference>
<feature type="transmembrane region" description="Helical" evidence="23">
    <location>
        <begin position="1002"/>
        <end position="1021"/>
    </location>
</feature>
<dbReference type="PROSITE" id="PS51384">
    <property type="entry name" value="FAD_FR"/>
    <property type="match status" value="1"/>
</dbReference>
<dbReference type="InterPro" id="IPR030184">
    <property type="entry name" value="WAT1-related"/>
</dbReference>
<dbReference type="PIRSF" id="PIRSF501178">
    <property type="entry name" value="FNR-PetH"/>
    <property type="match status" value="1"/>
</dbReference>
<feature type="transmembrane region" description="Helical" evidence="23">
    <location>
        <begin position="686"/>
        <end position="706"/>
    </location>
</feature>
<evidence type="ECO:0000259" key="24">
    <source>
        <dbReference type="PROSITE" id="PS51384"/>
    </source>
</evidence>
<feature type="transmembrane region" description="Helical" evidence="23">
    <location>
        <begin position="593"/>
        <end position="612"/>
    </location>
</feature>
<feature type="binding site" evidence="22">
    <location>
        <position position="153"/>
    </location>
    <ligand>
        <name>NADP(+)</name>
        <dbReference type="ChEBI" id="CHEBI:58349"/>
    </ligand>
</feature>
<keyword evidence="15 22" id="KW-0521">NADP</keyword>
<evidence type="ECO:0000256" key="23">
    <source>
        <dbReference type="SAM" id="Phobius"/>
    </source>
</evidence>
<keyword evidence="13 23" id="KW-0812">Transmembrane</keyword>
<comment type="pathway">
    <text evidence="4">Energy metabolism; photosynthesis.</text>
</comment>
<evidence type="ECO:0000256" key="9">
    <source>
        <dbReference type="ARBA" id="ARBA00022528"/>
    </source>
</evidence>
<feature type="transmembrane region" description="Helical" evidence="23">
    <location>
        <begin position="447"/>
        <end position="468"/>
    </location>
</feature>
<dbReference type="UniPathway" id="UPA00091"/>
<evidence type="ECO:0000313" key="26">
    <source>
        <dbReference type="Proteomes" id="UP000026961"/>
    </source>
</evidence>
<feature type="binding site" evidence="22">
    <location>
        <begin position="261"/>
        <end position="262"/>
    </location>
    <ligand>
        <name>NADP(+)</name>
        <dbReference type="ChEBI" id="CHEBI:58349"/>
    </ligand>
</feature>